<keyword evidence="1" id="KW-0472">Membrane</keyword>
<proteinExistence type="predicted"/>
<name>A0AAE3R7Q5_9BACT</name>
<evidence type="ECO:0000313" key="2">
    <source>
        <dbReference type="EMBL" id="MDJ1505289.1"/>
    </source>
</evidence>
<sequence>MATSDKVANQLNGFELTWLYFGYSYSLALTIGLIQLIGAIVVLYKRSSLLGLFFLLPTIIIITLSIL</sequence>
<evidence type="ECO:0000313" key="3">
    <source>
        <dbReference type="Proteomes" id="UP001232063"/>
    </source>
</evidence>
<gene>
    <name evidence="2" type="ORF">QNI22_31830</name>
</gene>
<accession>A0AAE3R7Q5</accession>
<keyword evidence="3" id="KW-1185">Reference proteome</keyword>
<protein>
    <recommendedName>
        <fullName evidence="4">DoxX family protein</fullName>
    </recommendedName>
</protein>
<dbReference type="Proteomes" id="UP001232063">
    <property type="component" value="Unassembled WGS sequence"/>
</dbReference>
<reference evidence="2" key="1">
    <citation type="submission" date="2023-05" db="EMBL/GenBank/DDBJ databases">
        <authorList>
            <person name="Zhang X."/>
        </authorList>
    </citation>
    <scope>NUCLEOTIDE SEQUENCE</scope>
    <source>
        <strain evidence="2">BD1B2-1</strain>
    </source>
</reference>
<dbReference type="EMBL" id="JASJOU010000015">
    <property type="protein sequence ID" value="MDJ1505289.1"/>
    <property type="molecule type" value="Genomic_DNA"/>
</dbReference>
<dbReference type="RefSeq" id="WP_314517193.1">
    <property type="nucleotide sequence ID" value="NZ_JASJOU010000015.1"/>
</dbReference>
<comment type="caution">
    <text evidence="2">The sequence shown here is derived from an EMBL/GenBank/DDBJ whole genome shotgun (WGS) entry which is preliminary data.</text>
</comment>
<evidence type="ECO:0000256" key="1">
    <source>
        <dbReference type="SAM" id="Phobius"/>
    </source>
</evidence>
<evidence type="ECO:0008006" key="4">
    <source>
        <dbReference type="Google" id="ProtNLM"/>
    </source>
</evidence>
<feature type="transmembrane region" description="Helical" evidence="1">
    <location>
        <begin position="20"/>
        <end position="42"/>
    </location>
</feature>
<dbReference type="AlphaFoldDB" id="A0AAE3R7Q5"/>
<keyword evidence="1" id="KW-0812">Transmembrane</keyword>
<organism evidence="2 3">
    <name type="scientific">Xanthocytophaga agilis</name>
    <dbReference type="NCBI Taxonomy" id="3048010"/>
    <lineage>
        <taxon>Bacteria</taxon>
        <taxon>Pseudomonadati</taxon>
        <taxon>Bacteroidota</taxon>
        <taxon>Cytophagia</taxon>
        <taxon>Cytophagales</taxon>
        <taxon>Rhodocytophagaceae</taxon>
        <taxon>Xanthocytophaga</taxon>
    </lineage>
</organism>
<feature type="transmembrane region" description="Helical" evidence="1">
    <location>
        <begin position="49"/>
        <end position="66"/>
    </location>
</feature>
<keyword evidence="1" id="KW-1133">Transmembrane helix</keyword>